<keyword evidence="9" id="KW-0206">Cytoskeleton</keyword>
<evidence type="ECO:0008006" key="14">
    <source>
        <dbReference type="Google" id="ProtNLM"/>
    </source>
</evidence>
<keyword evidence="7" id="KW-0067">ATP-binding</keyword>
<dbReference type="Proteomes" id="UP000320333">
    <property type="component" value="Unassembled WGS sequence"/>
</dbReference>
<dbReference type="SUPFAM" id="SSF56059">
    <property type="entry name" value="Glutathione synthetase ATP-binding domain-like"/>
    <property type="match status" value="1"/>
</dbReference>
<dbReference type="PANTHER" id="PTHR12241">
    <property type="entry name" value="TUBULIN POLYGLUTAMYLASE"/>
    <property type="match status" value="1"/>
</dbReference>
<dbReference type="GO" id="GO:0000226">
    <property type="term" value="P:microtubule cytoskeleton organization"/>
    <property type="evidence" value="ECO:0007669"/>
    <property type="project" value="TreeGrafter"/>
</dbReference>
<dbReference type="GO" id="GO:0015631">
    <property type="term" value="F:tubulin binding"/>
    <property type="evidence" value="ECO:0007669"/>
    <property type="project" value="TreeGrafter"/>
</dbReference>
<evidence type="ECO:0000256" key="8">
    <source>
        <dbReference type="ARBA" id="ARBA00023069"/>
    </source>
</evidence>
<evidence type="ECO:0000313" key="13">
    <source>
        <dbReference type="Proteomes" id="UP000320333"/>
    </source>
</evidence>
<comment type="caution">
    <text evidence="12">The sequence shown here is derived from an EMBL/GenBank/DDBJ whole genome shotgun (WGS) entry which is preliminary data.</text>
</comment>
<keyword evidence="5" id="KW-0493">Microtubule</keyword>
<dbReference type="GO" id="GO:0070740">
    <property type="term" value="F:tubulin-glutamic acid ligase activity"/>
    <property type="evidence" value="ECO:0007669"/>
    <property type="project" value="TreeGrafter"/>
</dbReference>
<dbReference type="PROSITE" id="PS51221">
    <property type="entry name" value="TTL"/>
    <property type="match status" value="1"/>
</dbReference>
<dbReference type="Gene3D" id="3.30.470.20">
    <property type="entry name" value="ATP-grasp fold, B domain"/>
    <property type="match status" value="1"/>
</dbReference>
<dbReference type="PANTHER" id="PTHR12241:SF31">
    <property type="entry name" value="POLYGLUTAMYLASE COMPLEX SUBUNIT TTLL1"/>
    <property type="match status" value="1"/>
</dbReference>
<dbReference type="GO" id="GO:0005524">
    <property type="term" value="F:ATP binding"/>
    <property type="evidence" value="ECO:0007669"/>
    <property type="project" value="UniProtKB-KW"/>
</dbReference>
<keyword evidence="13" id="KW-1185">Reference proteome</keyword>
<evidence type="ECO:0000256" key="1">
    <source>
        <dbReference type="ARBA" id="ARBA00004120"/>
    </source>
</evidence>
<evidence type="ECO:0000256" key="3">
    <source>
        <dbReference type="ARBA" id="ARBA00022490"/>
    </source>
</evidence>
<evidence type="ECO:0000256" key="7">
    <source>
        <dbReference type="ARBA" id="ARBA00022840"/>
    </source>
</evidence>
<evidence type="ECO:0000256" key="11">
    <source>
        <dbReference type="SAM" id="MobiDB-lite"/>
    </source>
</evidence>
<dbReference type="OrthoDB" id="2127950at2759"/>
<evidence type="ECO:0000256" key="9">
    <source>
        <dbReference type="ARBA" id="ARBA00023212"/>
    </source>
</evidence>
<keyword evidence="6" id="KW-0547">Nucleotide-binding</keyword>
<name>A0A507FLG8_9FUNG</name>
<evidence type="ECO:0000313" key="12">
    <source>
        <dbReference type="EMBL" id="TPX76176.1"/>
    </source>
</evidence>
<dbReference type="Pfam" id="PF03133">
    <property type="entry name" value="TTL"/>
    <property type="match status" value="1"/>
</dbReference>
<comment type="subcellular location">
    <subcellularLocation>
        <location evidence="1">Cytoplasm</location>
        <location evidence="1">Cytoskeleton</location>
        <location evidence="1">Cilium basal body</location>
    </subcellularLocation>
</comment>
<keyword evidence="10" id="KW-0966">Cell projection</keyword>
<comment type="similarity">
    <text evidence="2">Belongs to the tubulin polyglutamylase family.</text>
</comment>
<evidence type="ECO:0000256" key="2">
    <source>
        <dbReference type="ARBA" id="ARBA00006118"/>
    </source>
</evidence>
<accession>A0A507FLG8</accession>
<protein>
    <recommendedName>
        <fullName evidence="14">Tubulin--tyrosine ligase-like protein 9</fullName>
    </recommendedName>
</protein>
<evidence type="ECO:0000256" key="5">
    <source>
        <dbReference type="ARBA" id="ARBA00022701"/>
    </source>
</evidence>
<organism evidence="12 13">
    <name type="scientific">Chytriomyces confervae</name>
    <dbReference type="NCBI Taxonomy" id="246404"/>
    <lineage>
        <taxon>Eukaryota</taxon>
        <taxon>Fungi</taxon>
        <taxon>Fungi incertae sedis</taxon>
        <taxon>Chytridiomycota</taxon>
        <taxon>Chytridiomycota incertae sedis</taxon>
        <taxon>Chytridiomycetes</taxon>
        <taxon>Chytridiales</taxon>
        <taxon>Chytriomycetaceae</taxon>
        <taxon>Chytriomyces</taxon>
    </lineage>
</organism>
<keyword evidence="3" id="KW-0963">Cytoplasm</keyword>
<feature type="compositionally biased region" description="Polar residues" evidence="11">
    <location>
        <begin position="382"/>
        <end position="408"/>
    </location>
</feature>
<evidence type="ECO:0000256" key="6">
    <source>
        <dbReference type="ARBA" id="ARBA00022741"/>
    </source>
</evidence>
<dbReference type="InterPro" id="IPR004344">
    <property type="entry name" value="TTL/TTLL_fam"/>
</dbReference>
<reference evidence="12 13" key="1">
    <citation type="journal article" date="2019" name="Sci. Rep.">
        <title>Comparative genomics of chytrid fungi reveal insights into the obligate biotrophic and pathogenic lifestyle of Synchytrium endobioticum.</title>
        <authorList>
            <person name="van de Vossenberg B.T.L.H."/>
            <person name="Warris S."/>
            <person name="Nguyen H.D.T."/>
            <person name="van Gent-Pelzer M.P.E."/>
            <person name="Joly D.L."/>
            <person name="van de Geest H.C."/>
            <person name="Bonants P.J.M."/>
            <person name="Smith D.S."/>
            <person name="Levesque C.A."/>
            <person name="van der Lee T.A.J."/>
        </authorList>
    </citation>
    <scope>NUCLEOTIDE SEQUENCE [LARGE SCALE GENOMIC DNA]</scope>
    <source>
        <strain evidence="12 13">CBS 675.73</strain>
    </source>
</reference>
<dbReference type="AlphaFoldDB" id="A0A507FLG8"/>
<evidence type="ECO:0000256" key="4">
    <source>
        <dbReference type="ARBA" id="ARBA00022598"/>
    </source>
</evidence>
<proteinExistence type="inferred from homology"/>
<dbReference type="FunFam" id="3.30.470.20:FF:000033">
    <property type="entry name" value="Probable tubulin polyglutamylase TTLL1"/>
    <property type="match status" value="1"/>
</dbReference>
<dbReference type="STRING" id="246404.A0A507FLG8"/>
<dbReference type="EMBL" id="QEAP01000055">
    <property type="protein sequence ID" value="TPX76176.1"/>
    <property type="molecule type" value="Genomic_DNA"/>
</dbReference>
<dbReference type="GO" id="GO:0005874">
    <property type="term" value="C:microtubule"/>
    <property type="evidence" value="ECO:0007669"/>
    <property type="project" value="UniProtKB-KW"/>
</dbReference>
<keyword evidence="4" id="KW-0436">Ligase</keyword>
<gene>
    <name evidence="12" type="ORF">CcCBS67573_g02572</name>
</gene>
<keyword evidence="8" id="KW-0969">Cilium</keyword>
<sequence length="420" mass="48447">MNQNIKWHADIEKSCLVSNFRKRNWQKGSEDDWNFYWAGIGNFRSITNLETGYRLGDDQIINHYPNNLELTKKDLMVKNIKRYRKDLERGNNAAVADAKYKYLDFLPTTFTLPGDYNLFVEEFKKNQNNVWIMKPTDKARGIGIFIISKLQQIKKWSRDSKMWSYANCKDSYVVSRYIENPLLIGGKKFDLRLYVLVTNWRPIIAYKYQQGFCRFCAVKYTSDMDDLDNNFMHLTNVSIQKHGEDYNESNGGKWSLKNLLLHLQSTRGKAATDKLLSDIDSILVNSLRAVQNIMANDKHCFECYGYDIIVDADLRPWLIEVNASPSLSATTQSDRMMKHCLIHDILNIVIPDDFLESKSTSQSRTPSGKKLGDFVQLEIQSETPPATISRPQSVNSRLARSSQVTSARSPVRSESAMLKR</sequence>
<evidence type="ECO:0000256" key="10">
    <source>
        <dbReference type="ARBA" id="ARBA00023273"/>
    </source>
</evidence>
<dbReference type="GO" id="GO:0036064">
    <property type="term" value="C:ciliary basal body"/>
    <property type="evidence" value="ECO:0007669"/>
    <property type="project" value="TreeGrafter"/>
</dbReference>
<feature type="region of interest" description="Disordered" evidence="11">
    <location>
        <begin position="382"/>
        <end position="420"/>
    </location>
</feature>